<dbReference type="GO" id="GO:0005789">
    <property type="term" value="C:endoplasmic reticulum membrane"/>
    <property type="evidence" value="ECO:0007669"/>
    <property type="project" value="UniProtKB-SubCell"/>
</dbReference>
<evidence type="ECO:0000313" key="19">
    <source>
        <dbReference type="Proteomes" id="UP000193411"/>
    </source>
</evidence>
<keyword evidence="9" id="KW-0319">Glycerol metabolism</keyword>
<dbReference type="AlphaFoldDB" id="A0A1Y2HZK0"/>
<evidence type="ECO:0000256" key="13">
    <source>
        <dbReference type="ARBA" id="ARBA00023136"/>
    </source>
</evidence>
<evidence type="ECO:0000256" key="11">
    <source>
        <dbReference type="ARBA" id="ARBA00022989"/>
    </source>
</evidence>
<comment type="catalytic activity">
    <reaction evidence="15">
        <text>an acyl-CoA + a 1,2-diacyl-sn-glycerol = a triacyl-sn-glycerol + CoA</text>
        <dbReference type="Rhea" id="RHEA:10868"/>
        <dbReference type="ChEBI" id="CHEBI:17815"/>
        <dbReference type="ChEBI" id="CHEBI:57287"/>
        <dbReference type="ChEBI" id="CHEBI:58342"/>
        <dbReference type="ChEBI" id="CHEBI:64615"/>
        <dbReference type="EC" id="2.3.1.20"/>
    </reaction>
</comment>
<keyword evidence="19" id="KW-1185">Reference proteome</keyword>
<feature type="transmembrane region" description="Helical" evidence="17">
    <location>
        <begin position="184"/>
        <end position="206"/>
    </location>
</feature>
<comment type="similarity">
    <text evidence="4">Belongs to the diacylglycerol acyltransferase family.</text>
</comment>
<evidence type="ECO:0000256" key="5">
    <source>
        <dbReference type="ARBA" id="ARBA00013244"/>
    </source>
</evidence>
<keyword evidence="8 17" id="KW-0812">Transmembrane</keyword>
<organism evidence="18 19">
    <name type="scientific">Catenaria anguillulae PL171</name>
    <dbReference type="NCBI Taxonomy" id="765915"/>
    <lineage>
        <taxon>Eukaryota</taxon>
        <taxon>Fungi</taxon>
        <taxon>Fungi incertae sedis</taxon>
        <taxon>Blastocladiomycota</taxon>
        <taxon>Blastocladiomycetes</taxon>
        <taxon>Blastocladiales</taxon>
        <taxon>Catenariaceae</taxon>
        <taxon>Catenaria</taxon>
    </lineage>
</organism>
<dbReference type="GO" id="GO:0006071">
    <property type="term" value="P:glycerol metabolic process"/>
    <property type="evidence" value="ECO:0007669"/>
    <property type="project" value="UniProtKB-KW"/>
</dbReference>
<evidence type="ECO:0000256" key="16">
    <source>
        <dbReference type="SAM" id="MobiDB-lite"/>
    </source>
</evidence>
<accession>A0A1Y2HZK0</accession>
<evidence type="ECO:0000313" key="18">
    <source>
        <dbReference type="EMBL" id="ORZ40027.1"/>
    </source>
</evidence>
<dbReference type="Pfam" id="PF03982">
    <property type="entry name" value="DAGAT"/>
    <property type="match status" value="2"/>
</dbReference>
<keyword evidence="11 17" id="KW-1133">Transmembrane helix</keyword>
<evidence type="ECO:0000256" key="7">
    <source>
        <dbReference type="ARBA" id="ARBA00022679"/>
    </source>
</evidence>
<reference evidence="18 19" key="1">
    <citation type="submission" date="2016-07" db="EMBL/GenBank/DDBJ databases">
        <title>Pervasive Adenine N6-methylation of Active Genes in Fungi.</title>
        <authorList>
            <consortium name="DOE Joint Genome Institute"/>
            <person name="Mondo S.J."/>
            <person name="Dannebaum R.O."/>
            <person name="Kuo R.C."/>
            <person name="Labutti K."/>
            <person name="Haridas S."/>
            <person name="Kuo A."/>
            <person name="Salamov A."/>
            <person name="Ahrendt S.R."/>
            <person name="Lipzen A."/>
            <person name="Sullivan W."/>
            <person name="Andreopoulos W.B."/>
            <person name="Clum A."/>
            <person name="Lindquist E."/>
            <person name="Daum C."/>
            <person name="Ramamoorthy G.K."/>
            <person name="Gryganskyi A."/>
            <person name="Culley D."/>
            <person name="Magnuson J.K."/>
            <person name="James T.Y."/>
            <person name="O'Malley M.A."/>
            <person name="Stajich J.E."/>
            <person name="Spatafora J.W."/>
            <person name="Visel A."/>
            <person name="Grigoriev I.V."/>
        </authorList>
    </citation>
    <scope>NUCLEOTIDE SEQUENCE [LARGE SCALE GENOMIC DNA]</scope>
    <source>
        <strain evidence="18 19">PL171</strain>
    </source>
</reference>
<dbReference type="EC" id="2.3.1.20" evidence="5"/>
<sequence length="620" mass="68387">MTDSHPSARAPRSEPTAIPPQSTTDPTLAPAPASIQSPARSYFQLSASRTHVLLLTWAAQLTYRLLSATHKLNSYYASSSTSHSPFRDSIQSLAYPAAQNIVVFAHLFSPFACFFTVTSLLALLANALVHVVPHLSVLSLKLVARWPFPGLVTAQSWPSDDTIEASSLASTHQDAVSNHGAYLWLHWAIVISWTVYLAWVAVDFNTPFTGGTERMRWFRSWSGWAKFWRTYFPVTLVRTSPLPTNRNYIFGLHPHGLYCLGAYANFVVEHDQAPNPQPAHAHSGPATSTNGWRALFPGIETRTGTLKINFLLPVWRELNLVWKMISVDYESCKTWLVHGMGKRMMMPAGADTGSAQREHAGQADGGKTKVATCTGLRPRHDSGVVHEDAQAASSSVAANSDVHHRRVTYVDEEVAITDSDPFACPTTASSFAPNGKIFKDEAIVGDPASTTDSSPCPHVLPEPSPNGAGRALLICIGGAQESLLSRPNHIDLVLLKRKGFIRLALDTGASVVPVLSFGETDIYKQYQPVPGSPLYHFQRALKWSMGWTLPMMYGRVGMWLPFRRPITTVVGEPVHCPHVPNPSREVVDEWHARYVERLREVWEANRGLYAGEETKMQLVA</sequence>
<keyword evidence="10" id="KW-0256">Endoplasmic reticulum</keyword>
<comment type="subcellular location">
    <subcellularLocation>
        <location evidence="1">Endoplasmic reticulum membrane</location>
        <topology evidence="1">Multi-pass membrane protein</topology>
    </subcellularLocation>
</comment>
<dbReference type="GO" id="GO:0019432">
    <property type="term" value="P:triglyceride biosynthetic process"/>
    <property type="evidence" value="ECO:0007669"/>
    <property type="project" value="TreeGrafter"/>
</dbReference>
<dbReference type="OrthoDB" id="264532at2759"/>
<feature type="region of interest" description="Disordered" evidence="16">
    <location>
        <begin position="1"/>
        <end position="33"/>
    </location>
</feature>
<dbReference type="PANTHER" id="PTHR12317:SF0">
    <property type="entry name" value="ACYLTRANSFERASE"/>
    <property type="match status" value="1"/>
</dbReference>
<keyword evidence="14 18" id="KW-0012">Acyltransferase</keyword>
<evidence type="ECO:0000256" key="3">
    <source>
        <dbReference type="ARBA" id="ARBA00005189"/>
    </source>
</evidence>
<protein>
    <recommendedName>
        <fullName evidence="5">diacylglycerol O-acyltransferase</fullName>
        <ecNumber evidence="5">2.3.1.20</ecNumber>
    </recommendedName>
</protein>
<evidence type="ECO:0000256" key="10">
    <source>
        <dbReference type="ARBA" id="ARBA00022824"/>
    </source>
</evidence>
<keyword evidence="7 18" id="KW-0808">Transferase</keyword>
<dbReference type="PANTHER" id="PTHR12317">
    <property type="entry name" value="DIACYLGLYCEROL O-ACYLTRANSFERASE"/>
    <property type="match status" value="1"/>
</dbReference>
<evidence type="ECO:0000256" key="6">
    <source>
        <dbReference type="ARBA" id="ARBA00022516"/>
    </source>
</evidence>
<dbReference type="Proteomes" id="UP000193411">
    <property type="component" value="Unassembled WGS sequence"/>
</dbReference>
<keyword evidence="13 17" id="KW-0472">Membrane</keyword>
<proteinExistence type="inferred from homology"/>
<dbReference type="STRING" id="765915.A0A1Y2HZK0"/>
<evidence type="ECO:0000256" key="4">
    <source>
        <dbReference type="ARBA" id="ARBA00005420"/>
    </source>
</evidence>
<evidence type="ECO:0000256" key="9">
    <source>
        <dbReference type="ARBA" id="ARBA00022798"/>
    </source>
</evidence>
<comment type="pathway">
    <text evidence="2">Glycerolipid metabolism; triacylglycerol biosynthesis.</text>
</comment>
<dbReference type="EMBL" id="MCFL01000004">
    <property type="protein sequence ID" value="ORZ40027.1"/>
    <property type="molecule type" value="Genomic_DNA"/>
</dbReference>
<evidence type="ECO:0000256" key="12">
    <source>
        <dbReference type="ARBA" id="ARBA00023098"/>
    </source>
</evidence>
<evidence type="ECO:0000256" key="15">
    <source>
        <dbReference type="ARBA" id="ARBA00048109"/>
    </source>
</evidence>
<evidence type="ECO:0000256" key="1">
    <source>
        <dbReference type="ARBA" id="ARBA00004477"/>
    </source>
</evidence>
<feature type="transmembrane region" description="Helical" evidence="17">
    <location>
        <begin position="101"/>
        <end position="129"/>
    </location>
</feature>
<name>A0A1Y2HZK0_9FUNG</name>
<keyword evidence="6" id="KW-0444">Lipid biosynthesis</keyword>
<gene>
    <name evidence="18" type="ORF">BCR44DRAFT_1426116</name>
</gene>
<evidence type="ECO:0000256" key="8">
    <source>
        <dbReference type="ARBA" id="ARBA00022692"/>
    </source>
</evidence>
<dbReference type="GO" id="GO:0004144">
    <property type="term" value="F:diacylglycerol O-acyltransferase activity"/>
    <property type="evidence" value="ECO:0007669"/>
    <property type="project" value="UniProtKB-EC"/>
</dbReference>
<evidence type="ECO:0000256" key="14">
    <source>
        <dbReference type="ARBA" id="ARBA00023315"/>
    </source>
</evidence>
<comment type="pathway">
    <text evidence="3">Lipid metabolism.</text>
</comment>
<comment type="caution">
    <text evidence="18">The sequence shown here is derived from an EMBL/GenBank/DDBJ whole genome shotgun (WGS) entry which is preliminary data.</text>
</comment>
<feature type="region of interest" description="Disordered" evidence="16">
    <location>
        <begin position="350"/>
        <end position="369"/>
    </location>
</feature>
<keyword evidence="12" id="KW-0443">Lipid metabolism</keyword>
<evidence type="ECO:0000256" key="17">
    <source>
        <dbReference type="SAM" id="Phobius"/>
    </source>
</evidence>
<evidence type="ECO:0000256" key="2">
    <source>
        <dbReference type="ARBA" id="ARBA00004771"/>
    </source>
</evidence>
<dbReference type="InterPro" id="IPR007130">
    <property type="entry name" value="DAGAT"/>
</dbReference>